<proteinExistence type="predicted"/>
<accession>A0A9W7DTI3</accession>
<reference evidence="1" key="1">
    <citation type="submission" date="2022-07" db="EMBL/GenBank/DDBJ databases">
        <title>Genome analysis of Parmales, a sister group of diatoms, reveals the evolutionary specialization of diatoms from phago-mixotrophs to photoautotrophs.</title>
        <authorList>
            <person name="Ban H."/>
            <person name="Sato S."/>
            <person name="Yoshikawa S."/>
            <person name="Kazumasa Y."/>
            <person name="Nakamura Y."/>
            <person name="Ichinomiya M."/>
            <person name="Saitoh K."/>
            <person name="Sato N."/>
            <person name="Blanc-Mathieu R."/>
            <person name="Endo H."/>
            <person name="Kuwata A."/>
            <person name="Ogata H."/>
        </authorList>
    </citation>
    <scope>NUCLEOTIDE SEQUENCE</scope>
</reference>
<name>A0A9W7DTI3_9STRA</name>
<gene>
    <name evidence="1" type="ORF">TrRE_jg12100</name>
</gene>
<dbReference type="OrthoDB" id="10389267at2759"/>
<keyword evidence="2" id="KW-1185">Reference proteome</keyword>
<evidence type="ECO:0000313" key="1">
    <source>
        <dbReference type="EMBL" id="GMH50203.1"/>
    </source>
</evidence>
<dbReference type="AlphaFoldDB" id="A0A9W7DTI3"/>
<protein>
    <submittedName>
        <fullName evidence="1">Uncharacterized protein</fullName>
    </submittedName>
</protein>
<organism evidence="1 2">
    <name type="scientific">Triparma retinervis</name>
    <dbReference type="NCBI Taxonomy" id="2557542"/>
    <lineage>
        <taxon>Eukaryota</taxon>
        <taxon>Sar</taxon>
        <taxon>Stramenopiles</taxon>
        <taxon>Ochrophyta</taxon>
        <taxon>Bolidophyceae</taxon>
        <taxon>Parmales</taxon>
        <taxon>Triparmaceae</taxon>
        <taxon>Triparma</taxon>
    </lineage>
</organism>
<sequence length="244" mass="27931">MGGPDGILEGFDPPFMTAKMAGDFLNSEKNRKRYRDTIIERGQERKKEELGKGPVEITYNDGDGTTFTESFNRNKKIENYKHPIMIKLPNLMTESNCWGKGNRLARLGLGDVFDVDQNEIDFTRTGDIWININSGGDKDKIVLFEKGGWQKMKIPSNTNRYSVDLDCCDYKARSALYHSTRFMKSFALARLVYAAAFPKEAPLCQMEHADQNWMNNDLCNICSCTKTFNVMQGNQNRSSHIFYK</sequence>
<comment type="caution">
    <text evidence="1">The sequence shown here is derived from an EMBL/GenBank/DDBJ whole genome shotgun (WGS) entry which is preliminary data.</text>
</comment>
<dbReference type="EMBL" id="BRXZ01003223">
    <property type="protein sequence ID" value="GMH50203.1"/>
    <property type="molecule type" value="Genomic_DNA"/>
</dbReference>
<dbReference type="Proteomes" id="UP001165082">
    <property type="component" value="Unassembled WGS sequence"/>
</dbReference>
<evidence type="ECO:0000313" key="2">
    <source>
        <dbReference type="Proteomes" id="UP001165082"/>
    </source>
</evidence>